<name>A0A9D4UCJ5_ADICA</name>
<reference evidence="3" key="1">
    <citation type="submission" date="2021-01" db="EMBL/GenBank/DDBJ databases">
        <title>Adiantum capillus-veneris genome.</title>
        <authorList>
            <person name="Fang Y."/>
            <person name="Liao Q."/>
        </authorList>
    </citation>
    <scope>NUCLEOTIDE SEQUENCE</scope>
    <source>
        <strain evidence="3">H3</strain>
        <tissue evidence="3">Leaf</tissue>
    </source>
</reference>
<dbReference type="Proteomes" id="UP000886520">
    <property type="component" value="Chromosome 19"/>
</dbReference>
<evidence type="ECO:0000256" key="1">
    <source>
        <dbReference type="SAM" id="Phobius"/>
    </source>
</evidence>
<gene>
    <name evidence="3" type="ORF">GOP47_0020213</name>
</gene>
<protein>
    <submittedName>
        <fullName evidence="3">Uncharacterized protein</fullName>
    </submittedName>
</protein>
<feature type="transmembrane region" description="Helical" evidence="1">
    <location>
        <begin position="71"/>
        <end position="95"/>
    </location>
</feature>
<evidence type="ECO:0000313" key="4">
    <source>
        <dbReference type="Proteomes" id="UP000886520"/>
    </source>
</evidence>
<proteinExistence type="predicted"/>
<dbReference type="AlphaFoldDB" id="A0A9D4UCJ5"/>
<keyword evidence="1" id="KW-1133">Transmembrane helix</keyword>
<sequence>MATSLTPTCSPLPALVFSLFHLLLAALLAAPEGKLLQPLELTTPLSCIATNFPHAPFHTFGSLSQKVVQSVALLLFASVASALVLLLSFLFRLALPTSNLRMDAPFHATSGSAQPLLLQCRSSRFTSCGAALQSRLTTLALLFL</sequence>
<comment type="caution">
    <text evidence="3">The sequence shown here is derived from an EMBL/GenBank/DDBJ whole genome shotgun (WGS) entry which is preliminary data.</text>
</comment>
<organism evidence="3 4">
    <name type="scientific">Adiantum capillus-veneris</name>
    <name type="common">Maidenhair fern</name>
    <dbReference type="NCBI Taxonomy" id="13818"/>
    <lineage>
        <taxon>Eukaryota</taxon>
        <taxon>Viridiplantae</taxon>
        <taxon>Streptophyta</taxon>
        <taxon>Embryophyta</taxon>
        <taxon>Tracheophyta</taxon>
        <taxon>Polypodiopsida</taxon>
        <taxon>Polypodiidae</taxon>
        <taxon>Polypodiales</taxon>
        <taxon>Pteridineae</taxon>
        <taxon>Pteridaceae</taxon>
        <taxon>Vittarioideae</taxon>
        <taxon>Adiantum</taxon>
    </lineage>
</organism>
<keyword evidence="1" id="KW-0812">Transmembrane</keyword>
<evidence type="ECO:0000313" key="3">
    <source>
        <dbReference type="EMBL" id="KAI5065518.1"/>
    </source>
</evidence>
<feature type="signal peptide" evidence="2">
    <location>
        <begin position="1"/>
        <end position="29"/>
    </location>
</feature>
<accession>A0A9D4UCJ5</accession>
<feature type="chain" id="PRO_5039418079" evidence="2">
    <location>
        <begin position="30"/>
        <end position="144"/>
    </location>
</feature>
<evidence type="ECO:0000256" key="2">
    <source>
        <dbReference type="SAM" id="SignalP"/>
    </source>
</evidence>
<keyword evidence="2" id="KW-0732">Signal</keyword>
<keyword evidence="1" id="KW-0472">Membrane</keyword>
<keyword evidence="4" id="KW-1185">Reference proteome</keyword>
<dbReference type="EMBL" id="JABFUD020000019">
    <property type="protein sequence ID" value="KAI5065518.1"/>
    <property type="molecule type" value="Genomic_DNA"/>
</dbReference>